<sequence>MLHWLKARLETLKGRLKKTEEAENWEEKTEEGNPFLPKLRWILEQVLEKYQMDYRIFCPLLLDTDTPPKSMLDEDDVELALEQISGDLNFLKIVTDRPAYFASYIERMYEDTGLVVQIEDKGEISLESVNVILDMERNGNCHYRFMKEGILYIPVYKRPWTQVKIQQNLDISIPIGYNTVIVKGR</sequence>
<accession>A0AC61RWV2</accession>
<protein>
    <submittedName>
        <fullName evidence="1">Uncharacterized protein</fullName>
    </submittedName>
</protein>
<evidence type="ECO:0000313" key="1">
    <source>
        <dbReference type="EMBL" id="TGY96061.1"/>
    </source>
</evidence>
<dbReference type="Proteomes" id="UP000304953">
    <property type="component" value="Unassembled WGS sequence"/>
</dbReference>
<keyword evidence="2" id="KW-1185">Reference proteome</keyword>
<gene>
    <name evidence="1" type="ORF">E5329_11345</name>
</gene>
<organism evidence="1 2">
    <name type="scientific">Petralouisia muris</name>
    <dbReference type="NCBI Taxonomy" id="3032872"/>
    <lineage>
        <taxon>Bacteria</taxon>
        <taxon>Bacillati</taxon>
        <taxon>Bacillota</taxon>
        <taxon>Clostridia</taxon>
        <taxon>Lachnospirales</taxon>
        <taxon>Lachnospiraceae</taxon>
        <taxon>Petralouisia</taxon>
    </lineage>
</organism>
<reference evidence="1" key="1">
    <citation type="submission" date="2019-04" db="EMBL/GenBank/DDBJ databases">
        <title>Microbes associate with the intestines of laboratory mice.</title>
        <authorList>
            <person name="Navarre W."/>
            <person name="Wong E."/>
            <person name="Huang K."/>
            <person name="Tropini C."/>
            <person name="Ng K."/>
            <person name="Yu B."/>
        </authorList>
    </citation>
    <scope>NUCLEOTIDE SEQUENCE</scope>
    <source>
        <strain evidence="1">NM01_1-7b</strain>
    </source>
</reference>
<dbReference type="EMBL" id="SRYA01000020">
    <property type="protein sequence ID" value="TGY96061.1"/>
    <property type="molecule type" value="Genomic_DNA"/>
</dbReference>
<proteinExistence type="predicted"/>
<name>A0AC61RWV2_9FIRM</name>
<comment type="caution">
    <text evidence="1">The sequence shown here is derived from an EMBL/GenBank/DDBJ whole genome shotgun (WGS) entry which is preliminary data.</text>
</comment>
<evidence type="ECO:0000313" key="2">
    <source>
        <dbReference type="Proteomes" id="UP000304953"/>
    </source>
</evidence>